<sequence length="221" mass="23929">MAQDRFLDRRDAGRQLAARLLERHGWPDTTVLALPRGGVPVAYEVAYALRAPLDVFLVRKLGLPGHEEVAMGAIASGGVRVLNDDLVRRAGVSERAIAAVEAREQAELARRERAYREGRTPAPVEGRTALLIDDGVATGATLRAGLQALRSLSPARAVVAVPVAPPEACRMLETQADEVVCLFTPGDFMAVGQFYADFHQTTDDEVRDLLTRAASLHPTQE</sequence>
<reference evidence="3" key="1">
    <citation type="submission" date="2018-01" db="EMBL/GenBank/DDBJ databases">
        <title>Draft Genome Sequence of the Radioresistant Bacterium Deinococcus aerius TR0125, Isolated from the Higher Atmosphere above Japan.</title>
        <authorList>
            <person name="Satoh K."/>
            <person name="Arai H."/>
            <person name="Sanzen T."/>
            <person name="Kawaguchi Y."/>
            <person name="Hayashi H."/>
            <person name="Yokobori S."/>
            <person name="Yamagishi A."/>
            <person name="Oono Y."/>
            <person name="Narumi I."/>
        </authorList>
    </citation>
    <scope>NUCLEOTIDE SEQUENCE [LARGE SCALE GENOMIC DNA]</scope>
    <source>
        <strain evidence="3">TR0125</strain>
    </source>
</reference>
<dbReference type="Pfam" id="PF00156">
    <property type="entry name" value="Pribosyltran"/>
    <property type="match status" value="1"/>
</dbReference>
<dbReference type="SUPFAM" id="SSF53271">
    <property type="entry name" value="PRTase-like"/>
    <property type="match status" value="1"/>
</dbReference>
<dbReference type="CDD" id="cd06223">
    <property type="entry name" value="PRTases_typeI"/>
    <property type="match status" value="1"/>
</dbReference>
<protein>
    <submittedName>
        <fullName evidence="2">Erythromycin esterase</fullName>
    </submittedName>
</protein>
<organism evidence="2 3">
    <name type="scientific">Deinococcus aerius</name>
    <dbReference type="NCBI Taxonomy" id="200253"/>
    <lineage>
        <taxon>Bacteria</taxon>
        <taxon>Thermotogati</taxon>
        <taxon>Deinococcota</taxon>
        <taxon>Deinococci</taxon>
        <taxon>Deinococcales</taxon>
        <taxon>Deinococcaceae</taxon>
        <taxon>Deinococcus</taxon>
    </lineage>
</organism>
<accession>A0A2I9DKP9</accession>
<comment type="caution">
    <text evidence="2">The sequence shown here is derived from an EMBL/GenBank/DDBJ whole genome shotgun (WGS) entry which is preliminary data.</text>
</comment>
<dbReference type="InterPro" id="IPR000836">
    <property type="entry name" value="PRTase_dom"/>
</dbReference>
<evidence type="ECO:0000259" key="1">
    <source>
        <dbReference type="Pfam" id="PF00156"/>
    </source>
</evidence>
<dbReference type="AlphaFoldDB" id="A0A2I9DKP9"/>
<dbReference type="OrthoDB" id="9810066at2"/>
<feature type="domain" description="Phosphoribosyltransferase" evidence="1">
    <location>
        <begin position="11"/>
        <end position="182"/>
    </location>
</feature>
<evidence type="ECO:0000313" key="2">
    <source>
        <dbReference type="EMBL" id="GBF05471.1"/>
    </source>
</evidence>
<dbReference type="Proteomes" id="UP000236569">
    <property type="component" value="Unassembled WGS sequence"/>
</dbReference>
<dbReference type="Gene3D" id="3.40.50.2020">
    <property type="match status" value="1"/>
</dbReference>
<dbReference type="RefSeq" id="WP_103128889.1">
    <property type="nucleotide sequence ID" value="NZ_BFAG01000004.1"/>
</dbReference>
<keyword evidence="3" id="KW-1185">Reference proteome</keyword>
<dbReference type="EMBL" id="BFAG01000004">
    <property type="protein sequence ID" value="GBF05471.1"/>
    <property type="molecule type" value="Genomic_DNA"/>
</dbReference>
<name>A0A2I9DKP9_9DEIO</name>
<evidence type="ECO:0000313" key="3">
    <source>
        <dbReference type="Proteomes" id="UP000236569"/>
    </source>
</evidence>
<gene>
    <name evidence="2" type="ORF">DAERI_040231</name>
</gene>
<dbReference type="InterPro" id="IPR029057">
    <property type="entry name" value="PRTase-like"/>
</dbReference>
<proteinExistence type="predicted"/>
<dbReference type="Gene3D" id="3.30.1310.20">
    <property type="entry name" value="PRTase-like"/>
    <property type="match status" value="1"/>
</dbReference>